<evidence type="ECO:0008006" key="3">
    <source>
        <dbReference type="Google" id="ProtNLM"/>
    </source>
</evidence>
<dbReference type="GeneID" id="97129573"/>
<keyword evidence="2" id="KW-1185">Reference proteome</keyword>
<gene>
    <name evidence="1" type="ORF">HP548_02575</name>
</gene>
<accession>A0ABX2ME71</accession>
<dbReference type="RefSeq" id="WP_175380791.1">
    <property type="nucleotide sequence ID" value="NZ_CBCRYD010000020.1"/>
</dbReference>
<evidence type="ECO:0000313" key="1">
    <source>
        <dbReference type="EMBL" id="NUU52980.1"/>
    </source>
</evidence>
<organism evidence="1 2">
    <name type="scientific">Paenibacillus taichungensis</name>
    <dbReference type="NCBI Taxonomy" id="484184"/>
    <lineage>
        <taxon>Bacteria</taxon>
        <taxon>Bacillati</taxon>
        <taxon>Bacillota</taxon>
        <taxon>Bacilli</taxon>
        <taxon>Bacillales</taxon>
        <taxon>Paenibacillaceae</taxon>
        <taxon>Paenibacillus</taxon>
    </lineage>
</organism>
<proteinExistence type="predicted"/>
<evidence type="ECO:0000313" key="2">
    <source>
        <dbReference type="Proteomes" id="UP000577724"/>
    </source>
</evidence>
<sequence>MWIGKVGAYTEDLIESRVFSDSEKEEDMAAWEKLYESKHGEKFEYKEIEFNLVLAEKAIKPG</sequence>
<comment type="caution">
    <text evidence="1">The sequence shown here is derived from an EMBL/GenBank/DDBJ whole genome shotgun (WGS) entry which is preliminary data.</text>
</comment>
<reference evidence="1 2" key="1">
    <citation type="submission" date="2020-05" db="EMBL/GenBank/DDBJ databases">
        <title>Genome Sequencing of Type Strains.</title>
        <authorList>
            <person name="Lemaire J.F."/>
            <person name="Inderbitzin P."/>
            <person name="Gregorio O.A."/>
            <person name="Collins S.B."/>
            <person name="Wespe N."/>
            <person name="Knight-Connoni V."/>
        </authorList>
    </citation>
    <scope>NUCLEOTIDE SEQUENCE [LARGE SCALE GENOMIC DNA]</scope>
    <source>
        <strain evidence="1 2">DSM 19942</strain>
    </source>
</reference>
<dbReference type="EMBL" id="JABMCC010000089">
    <property type="protein sequence ID" value="NUU52980.1"/>
    <property type="molecule type" value="Genomic_DNA"/>
</dbReference>
<dbReference type="Proteomes" id="UP000577724">
    <property type="component" value="Unassembled WGS sequence"/>
</dbReference>
<name>A0ABX2ME71_9BACL</name>
<protein>
    <recommendedName>
        <fullName evidence="3">ASCH domain-containing protein</fullName>
    </recommendedName>
</protein>